<sequence>MREYDDRGLNDESFSSFAYLIDATRILGTTLAAGDIANESPYSLVKNAEANLMSWNLYLPQTKRDPVRKDGTIDEIMFKAHMVMNTHTHKAITAAKNFVDLLTASSSPLTHSPFVMCMGSLAMATLLSAYEHFLTGSELIHAKDRVRVFLGILKAFTTIWPQARRWSDEIKLMARVVLERHDASGQLDISALQAMANIEGVSHIGEISEDAEVLDIGNNWGAATEGV</sequence>
<protein>
    <submittedName>
        <fullName evidence="1">Uncharacterized protein</fullName>
    </submittedName>
</protein>
<name>A0A6V8R567_TRIAP</name>
<dbReference type="PANTHER" id="PTHR47431:SF1">
    <property type="entry name" value="ZN(II)2CYS6 TRANSCRIPTION FACTOR (EUROFUNG)"/>
    <property type="match status" value="1"/>
</dbReference>
<dbReference type="OrthoDB" id="10067394at2759"/>
<accession>A0A6V8R567</accession>
<dbReference type="PANTHER" id="PTHR47431">
    <property type="entry name" value="ZN(II)2CYS6 TRANSCRIPTION FACTOR (EUROFUNG)-RELATED"/>
    <property type="match status" value="1"/>
</dbReference>
<dbReference type="EMBL" id="BLZH01000016">
    <property type="protein sequence ID" value="GFP60211.1"/>
    <property type="molecule type" value="Genomic_DNA"/>
</dbReference>
<evidence type="ECO:0000313" key="1">
    <source>
        <dbReference type="EMBL" id="GFP60211.1"/>
    </source>
</evidence>
<comment type="caution">
    <text evidence="1">The sequence shown here is derived from an EMBL/GenBank/DDBJ whole genome shotgun (WGS) entry which is preliminary data.</text>
</comment>
<proteinExistence type="predicted"/>
<gene>
    <name evidence="1" type="ORF">TASIC1_0016009900</name>
</gene>
<evidence type="ECO:0000313" key="2">
    <source>
        <dbReference type="Proteomes" id="UP000517252"/>
    </source>
</evidence>
<dbReference type="CDD" id="cd12148">
    <property type="entry name" value="fungal_TF_MHR"/>
    <property type="match status" value="1"/>
</dbReference>
<organism evidence="1 2">
    <name type="scientific">Trichoderma asperellum</name>
    <name type="common">Filamentous fungus</name>
    <dbReference type="NCBI Taxonomy" id="101201"/>
    <lineage>
        <taxon>Eukaryota</taxon>
        <taxon>Fungi</taxon>
        <taxon>Dikarya</taxon>
        <taxon>Ascomycota</taxon>
        <taxon>Pezizomycotina</taxon>
        <taxon>Sordariomycetes</taxon>
        <taxon>Hypocreomycetidae</taxon>
        <taxon>Hypocreales</taxon>
        <taxon>Hypocreaceae</taxon>
        <taxon>Trichoderma</taxon>
    </lineage>
</organism>
<dbReference type="AlphaFoldDB" id="A0A6V8R567"/>
<reference evidence="1 2" key="1">
    <citation type="submission" date="2020-07" db="EMBL/GenBank/DDBJ databases">
        <title>Trichoderma asperellum IC-1 whole genome shotgun sequence.</title>
        <authorList>
            <person name="Kanamasa S."/>
            <person name="Takahashi H."/>
        </authorList>
    </citation>
    <scope>NUCLEOTIDE SEQUENCE [LARGE SCALE GENOMIC DNA]</scope>
    <source>
        <strain evidence="1 2">IC-1</strain>
    </source>
</reference>
<dbReference type="Proteomes" id="UP000517252">
    <property type="component" value="Unassembled WGS sequence"/>
</dbReference>